<organism evidence="2">
    <name type="scientific">Rhizophora mucronata</name>
    <name type="common">Asiatic mangrove</name>
    <dbReference type="NCBI Taxonomy" id="61149"/>
    <lineage>
        <taxon>Eukaryota</taxon>
        <taxon>Viridiplantae</taxon>
        <taxon>Streptophyta</taxon>
        <taxon>Embryophyta</taxon>
        <taxon>Tracheophyta</taxon>
        <taxon>Spermatophyta</taxon>
        <taxon>Magnoliopsida</taxon>
        <taxon>eudicotyledons</taxon>
        <taxon>Gunneridae</taxon>
        <taxon>Pentapetalae</taxon>
        <taxon>rosids</taxon>
        <taxon>fabids</taxon>
        <taxon>Malpighiales</taxon>
        <taxon>Rhizophoraceae</taxon>
        <taxon>Rhizophora</taxon>
    </lineage>
</organism>
<sequence length="28" mass="3412">MEKKKKYPKNRAFLQIQNPTKGRLLKRP</sequence>
<proteinExistence type="predicted"/>
<accession>A0A2P2PPA9</accession>
<evidence type="ECO:0000313" key="2">
    <source>
        <dbReference type="EMBL" id="MBX56578.1"/>
    </source>
</evidence>
<feature type="region of interest" description="Disordered" evidence="1">
    <location>
        <begin position="1"/>
        <end position="28"/>
    </location>
</feature>
<reference evidence="2" key="1">
    <citation type="submission" date="2018-02" db="EMBL/GenBank/DDBJ databases">
        <title>Rhizophora mucronata_Transcriptome.</title>
        <authorList>
            <person name="Meera S.P."/>
            <person name="Sreeshan A."/>
            <person name="Augustine A."/>
        </authorList>
    </citation>
    <scope>NUCLEOTIDE SEQUENCE</scope>
    <source>
        <tissue evidence="2">Leaf</tissue>
    </source>
</reference>
<dbReference type="EMBL" id="GGEC01076094">
    <property type="protein sequence ID" value="MBX56578.1"/>
    <property type="molecule type" value="Transcribed_RNA"/>
</dbReference>
<name>A0A2P2PPA9_RHIMU</name>
<evidence type="ECO:0000256" key="1">
    <source>
        <dbReference type="SAM" id="MobiDB-lite"/>
    </source>
</evidence>
<protein>
    <submittedName>
        <fullName evidence="2">Uncharacterized protein</fullName>
    </submittedName>
</protein>
<dbReference type="AlphaFoldDB" id="A0A2P2PPA9"/>